<protein>
    <submittedName>
        <fullName evidence="1">Uncharacterized protein</fullName>
    </submittedName>
</protein>
<evidence type="ECO:0000313" key="1">
    <source>
        <dbReference type="EMBL" id="GBN75708.1"/>
    </source>
</evidence>
<evidence type="ECO:0000313" key="2">
    <source>
        <dbReference type="Proteomes" id="UP000499080"/>
    </source>
</evidence>
<proteinExistence type="predicted"/>
<organism evidence="1 2">
    <name type="scientific">Araneus ventricosus</name>
    <name type="common">Orbweaver spider</name>
    <name type="synonym">Epeira ventricosa</name>
    <dbReference type="NCBI Taxonomy" id="182803"/>
    <lineage>
        <taxon>Eukaryota</taxon>
        <taxon>Metazoa</taxon>
        <taxon>Ecdysozoa</taxon>
        <taxon>Arthropoda</taxon>
        <taxon>Chelicerata</taxon>
        <taxon>Arachnida</taxon>
        <taxon>Araneae</taxon>
        <taxon>Araneomorphae</taxon>
        <taxon>Entelegynae</taxon>
        <taxon>Araneoidea</taxon>
        <taxon>Araneidae</taxon>
        <taxon>Araneus</taxon>
    </lineage>
</organism>
<accession>A0A4Y2RJ98</accession>
<dbReference type="Proteomes" id="UP000499080">
    <property type="component" value="Unassembled WGS sequence"/>
</dbReference>
<sequence>MFRDSSLVQEFDKALFRDTKSSLVQDSKSKPCSEIRNQTLFRDSIPNLVQRFEIKPCSEIRYQMLIFRGGSFPDIPCQPHKPRANAPIAPFAFDTVPSPAL</sequence>
<comment type="caution">
    <text evidence="1">The sequence shown here is derived from an EMBL/GenBank/DDBJ whole genome shotgun (WGS) entry which is preliminary data.</text>
</comment>
<name>A0A4Y2RJ98_ARAVE</name>
<reference evidence="1 2" key="1">
    <citation type="journal article" date="2019" name="Sci. Rep.">
        <title>Orb-weaving spider Araneus ventricosus genome elucidates the spidroin gene catalogue.</title>
        <authorList>
            <person name="Kono N."/>
            <person name="Nakamura H."/>
            <person name="Ohtoshi R."/>
            <person name="Moran D.A.P."/>
            <person name="Shinohara A."/>
            <person name="Yoshida Y."/>
            <person name="Fujiwara M."/>
            <person name="Mori M."/>
            <person name="Tomita M."/>
            <person name="Arakawa K."/>
        </authorList>
    </citation>
    <scope>NUCLEOTIDE SEQUENCE [LARGE SCALE GENOMIC DNA]</scope>
</reference>
<keyword evidence="2" id="KW-1185">Reference proteome</keyword>
<gene>
    <name evidence="1" type="ORF">AVEN_270431_1</name>
</gene>
<dbReference type="EMBL" id="BGPR01017296">
    <property type="protein sequence ID" value="GBN75708.1"/>
    <property type="molecule type" value="Genomic_DNA"/>
</dbReference>
<dbReference type="AlphaFoldDB" id="A0A4Y2RJ98"/>